<comment type="caution">
    <text evidence="1">The sequence shown here is derived from an EMBL/GenBank/DDBJ whole genome shotgun (WGS) entry which is preliminary data.</text>
</comment>
<dbReference type="PANTHER" id="PTHR48475:SF1">
    <property type="entry name" value="RNASE H TYPE-1 DOMAIN-CONTAINING PROTEIN"/>
    <property type="match status" value="1"/>
</dbReference>
<dbReference type="OrthoDB" id="1637540at2759"/>
<dbReference type="GO" id="GO:0003676">
    <property type="term" value="F:nucleic acid binding"/>
    <property type="evidence" value="ECO:0007669"/>
    <property type="project" value="InterPro"/>
</dbReference>
<dbReference type="AlphaFoldDB" id="A0A6A4P916"/>
<proteinExistence type="predicted"/>
<organism evidence="1 2">
    <name type="scientific">Lupinus albus</name>
    <name type="common">White lupine</name>
    <name type="synonym">Lupinus termis</name>
    <dbReference type="NCBI Taxonomy" id="3870"/>
    <lineage>
        <taxon>Eukaryota</taxon>
        <taxon>Viridiplantae</taxon>
        <taxon>Streptophyta</taxon>
        <taxon>Embryophyta</taxon>
        <taxon>Tracheophyta</taxon>
        <taxon>Spermatophyta</taxon>
        <taxon>Magnoliopsida</taxon>
        <taxon>eudicotyledons</taxon>
        <taxon>Gunneridae</taxon>
        <taxon>Pentapetalae</taxon>
        <taxon>rosids</taxon>
        <taxon>fabids</taxon>
        <taxon>Fabales</taxon>
        <taxon>Fabaceae</taxon>
        <taxon>Papilionoideae</taxon>
        <taxon>50 kb inversion clade</taxon>
        <taxon>genistoids sensu lato</taxon>
        <taxon>core genistoids</taxon>
        <taxon>Genisteae</taxon>
        <taxon>Lupinus</taxon>
    </lineage>
</organism>
<dbReference type="Gene3D" id="3.30.420.10">
    <property type="entry name" value="Ribonuclease H-like superfamily/Ribonuclease H"/>
    <property type="match status" value="1"/>
</dbReference>
<protein>
    <submittedName>
        <fullName evidence="1">Putative ribonuclease H-like domain-containing protein</fullName>
    </submittedName>
</protein>
<gene>
    <name evidence="1" type="ORF">Lalb_Chr15g0081351</name>
</gene>
<reference evidence="2" key="1">
    <citation type="journal article" date="2020" name="Nat. Commun.">
        <title>Genome sequence of the cluster root forming white lupin.</title>
        <authorList>
            <person name="Hufnagel B."/>
            <person name="Marques A."/>
            <person name="Soriano A."/>
            <person name="Marques L."/>
            <person name="Divol F."/>
            <person name="Doumas P."/>
            <person name="Sallet E."/>
            <person name="Mancinotti D."/>
            <person name="Carrere S."/>
            <person name="Marande W."/>
            <person name="Arribat S."/>
            <person name="Keller J."/>
            <person name="Huneau C."/>
            <person name="Blein T."/>
            <person name="Aime D."/>
            <person name="Laguerre M."/>
            <person name="Taylor J."/>
            <person name="Schubert V."/>
            <person name="Nelson M."/>
            <person name="Geu-Flores F."/>
            <person name="Crespi M."/>
            <person name="Gallardo-Guerrero K."/>
            <person name="Delaux P.-M."/>
            <person name="Salse J."/>
            <person name="Berges H."/>
            <person name="Guyot R."/>
            <person name="Gouzy J."/>
            <person name="Peret B."/>
        </authorList>
    </citation>
    <scope>NUCLEOTIDE SEQUENCE [LARGE SCALE GENOMIC DNA]</scope>
    <source>
        <strain evidence="2">cv. Amiga</strain>
    </source>
</reference>
<sequence>MMSELREKFKIKHHMSSPHRPKMNEAVEAANKNIKKIVQKMVVIYKDWHEMLPFALHDYRTSVCTSTGMEVVLPLEVEIPPLRVITEARLNESEWIQARHDRLNLIDGRRLVAICHGQLYQKMMMRAYSKKVWPRQFHEGDLVLKKILPIMKDNRGKWAPNYEGTYVIKKVFFWWSSNAN</sequence>
<dbReference type="Proteomes" id="UP000447434">
    <property type="component" value="Chromosome 15"/>
</dbReference>
<dbReference type="InterPro" id="IPR036397">
    <property type="entry name" value="RNaseH_sf"/>
</dbReference>
<name>A0A6A4P916_LUPAL</name>
<dbReference type="PANTHER" id="PTHR48475">
    <property type="entry name" value="RIBONUCLEASE H"/>
    <property type="match status" value="1"/>
</dbReference>
<dbReference type="SUPFAM" id="SSF53098">
    <property type="entry name" value="Ribonuclease H-like"/>
    <property type="match status" value="1"/>
</dbReference>
<evidence type="ECO:0000313" key="1">
    <source>
        <dbReference type="EMBL" id="KAE9598472.1"/>
    </source>
</evidence>
<dbReference type="EMBL" id="WOCE01000015">
    <property type="protein sequence ID" value="KAE9598472.1"/>
    <property type="molecule type" value="Genomic_DNA"/>
</dbReference>
<dbReference type="InterPro" id="IPR012337">
    <property type="entry name" value="RNaseH-like_sf"/>
</dbReference>
<keyword evidence="2" id="KW-1185">Reference proteome</keyword>
<evidence type="ECO:0000313" key="2">
    <source>
        <dbReference type="Proteomes" id="UP000447434"/>
    </source>
</evidence>
<accession>A0A6A4P916</accession>